<feature type="transmembrane region" description="Helical" evidence="1">
    <location>
        <begin position="12"/>
        <end position="32"/>
    </location>
</feature>
<dbReference type="Pfam" id="PF00561">
    <property type="entry name" value="Abhydrolase_1"/>
    <property type="match status" value="1"/>
</dbReference>
<accession>A0A6C0H354</accession>
<proteinExistence type="predicted"/>
<sequence>MDKKLADILIKVFLTSVTILFIFTIVIKRFVYFRPSSHFIQTKETYQNINHGHLHGWLLQNDKSNKIILICHGNAGNISHEERRMIDLRNLGYSVLAFDYSGYGKSSGVPSEQQLYDDASTMTALLRQTYSPEQIVIYGVSLGGPIATYVARRYSIPTLILEAPLPSIKIFIENKYPFISFLSPLFPEFDTFAYLDGFRGKSLIMHSPVDDMIPYETVKNLTQICSLHIQIAGSHTYPMIPWNDVKSFIETPVKV</sequence>
<dbReference type="Gene3D" id="3.40.50.1820">
    <property type="entry name" value="alpha/beta hydrolase"/>
    <property type="match status" value="1"/>
</dbReference>
<evidence type="ECO:0000313" key="3">
    <source>
        <dbReference type="EMBL" id="QHT74837.1"/>
    </source>
</evidence>
<dbReference type="PANTHER" id="PTHR12277:SF81">
    <property type="entry name" value="PROTEIN ABHD13"/>
    <property type="match status" value="1"/>
</dbReference>
<feature type="domain" description="AB hydrolase-1" evidence="2">
    <location>
        <begin position="67"/>
        <end position="161"/>
    </location>
</feature>
<keyword evidence="1" id="KW-0472">Membrane</keyword>
<dbReference type="SUPFAM" id="SSF53474">
    <property type="entry name" value="alpha/beta-Hydrolases"/>
    <property type="match status" value="1"/>
</dbReference>
<protein>
    <recommendedName>
        <fullName evidence="2">AB hydrolase-1 domain-containing protein</fullName>
    </recommendedName>
</protein>
<evidence type="ECO:0000256" key="1">
    <source>
        <dbReference type="SAM" id="Phobius"/>
    </source>
</evidence>
<dbReference type="InterPro" id="IPR000073">
    <property type="entry name" value="AB_hydrolase_1"/>
</dbReference>
<dbReference type="PANTHER" id="PTHR12277">
    <property type="entry name" value="ALPHA/BETA HYDROLASE DOMAIN-CONTAINING PROTEIN"/>
    <property type="match status" value="1"/>
</dbReference>
<keyword evidence="1" id="KW-1133">Transmembrane helix</keyword>
<keyword evidence="1" id="KW-0812">Transmembrane</keyword>
<dbReference type="AlphaFoldDB" id="A0A6C0H354"/>
<reference evidence="3" key="1">
    <citation type="journal article" date="2020" name="Nature">
        <title>Giant virus diversity and host interactions through global metagenomics.</title>
        <authorList>
            <person name="Schulz F."/>
            <person name="Roux S."/>
            <person name="Paez-Espino D."/>
            <person name="Jungbluth S."/>
            <person name="Walsh D.A."/>
            <person name="Denef V.J."/>
            <person name="McMahon K.D."/>
            <person name="Konstantinidis K.T."/>
            <person name="Eloe-Fadrosh E.A."/>
            <person name="Kyrpides N.C."/>
            <person name="Woyke T."/>
        </authorList>
    </citation>
    <scope>NUCLEOTIDE SEQUENCE</scope>
    <source>
        <strain evidence="3">GVMAG-M-3300023179-62</strain>
    </source>
</reference>
<dbReference type="InterPro" id="IPR029058">
    <property type="entry name" value="AB_hydrolase_fold"/>
</dbReference>
<name>A0A6C0H354_9ZZZZ</name>
<evidence type="ECO:0000259" key="2">
    <source>
        <dbReference type="Pfam" id="PF00561"/>
    </source>
</evidence>
<dbReference type="EMBL" id="MN739858">
    <property type="protein sequence ID" value="QHT74837.1"/>
    <property type="molecule type" value="Genomic_DNA"/>
</dbReference>
<organism evidence="3">
    <name type="scientific">viral metagenome</name>
    <dbReference type="NCBI Taxonomy" id="1070528"/>
    <lineage>
        <taxon>unclassified sequences</taxon>
        <taxon>metagenomes</taxon>
        <taxon>organismal metagenomes</taxon>
    </lineage>
</organism>